<feature type="transmembrane region" description="Helical" evidence="9">
    <location>
        <begin position="43"/>
        <end position="66"/>
    </location>
</feature>
<dbReference type="InterPro" id="IPR003593">
    <property type="entry name" value="AAA+_ATPase"/>
</dbReference>
<dbReference type="InterPro" id="IPR036640">
    <property type="entry name" value="ABC1_TM_sf"/>
</dbReference>
<gene>
    <name evidence="12" type="ORF">KP77_07900</name>
</gene>
<evidence type="ECO:0000256" key="4">
    <source>
        <dbReference type="ARBA" id="ARBA00022692"/>
    </source>
</evidence>
<evidence type="ECO:0000313" key="12">
    <source>
        <dbReference type="EMBL" id="KIL51278.1"/>
    </source>
</evidence>
<dbReference type="PANTHER" id="PTHR24221:SF654">
    <property type="entry name" value="ATP-BINDING CASSETTE SUB-FAMILY B MEMBER 6"/>
    <property type="match status" value="1"/>
</dbReference>
<accession>A0A0C2W5G8</accession>
<feature type="domain" description="ABC transmembrane type-1" evidence="11">
    <location>
        <begin position="16"/>
        <end position="300"/>
    </location>
</feature>
<comment type="caution">
    <text evidence="12">The sequence shown here is derived from an EMBL/GenBank/DDBJ whole genome shotgun (WGS) entry which is preliminary data.</text>
</comment>
<organism evidence="12 13">
    <name type="scientific">Jeotgalibacillus alimentarius</name>
    <dbReference type="NCBI Taxonomy" id="135826"/>
    <lineage>
        <taxon>Bacteria</taxon>
        <taxon>Bacillati</taxon>
        <taxon>Bacillota</taxon>
        <taxon>Bacilli</taxon>
        <taxon>Bacillales</taxon>
        <taxon>Caryophanaceae</taxon>
        <taxon>Jeotgalibacillus</taxon>
    </lineage>
</organism>
<dbReference type="InterPro" id="IPR011527">
    <property type="entry name" value="ABC1_TM_dom"/>
</dbReference>
<keyword evidence="2" id="KW-0813">Transport</keyword>
<feature type="transmembrane region" description="Helical" evidence="9">
    <location>
        <begin position="135"/>
        <end position="152"/>
    </location>
</feature>
<protein>
    <submittedName>
        <fullName evidence="12">ABC transporter ATP-binding protein</fullName>
    </submittedName>
</protein>
<dbReference type="AlphaFoldDB" id="A0A0C2W5G8"/>
<keyword evidence="6 12" id="KW-0067">ATP-binding</keyword>
<evidence type="ECO:0000256" key="9">
    <source>
        <dbReference type="SAM" id="Phobius"/>
    </source>
</evidence>
<dbReference type="GO" id="GO:0005886">
    <property type="term" value="C:plasma membrane"/>
    <property type="evidence" value="ECO:0007669"/>
    <property type="project" value="UniProtKB-SubCell"/>
</dbReference>
<dbReference type="NCBIfam" id="TIGR02857">
    <property type="entry name" value="CydD"/>
    <property type="match status" value="1"/>
</dbReference>
<keyword evidence="3" id="KW-1003">Cell membrane</keyword>
<reference evidence="12 13" key="1">
    <citation type="submission" date="2015-01" db="EMBL/GenBank/DDBJ databases">
        <title>Genome sequence of Jeotgalibacillus alimentarius.</title>
        <authorList>
            <person name="Goh K.M."/>
            <person name="Chan K.-G."/>
            <person name="Yaakop A.S."/>
            <person name="Ee R."/>
            <person name="Gan H.M."/>
            <person name="Chan C.S."/>
        </authorList>
    </citation>
    <scope>NUCLEOTIDE SEQUENCE [LARGE SCALE GENOMIC DNA]</scope>
    <source>
        <strain evidence="12 13">YKJ-13</strain>
    </source>
</reference>
<evidence type="ECO:0000259" key="11">
    <source>
        <dbReference type="PROSITE" id="PS50929"/>
    </source>
</evidence>
<dbReference type="Pfam" id="PF00005">
    <property type="entry name" value="ABC_tran"/>
    <property type="match status" value="1"/>
</dbReference>
<sequence>MNQLSQYAKQYKGTQLLMTVIAILTGTSIIAQAYFIVKIVDEVFLNGSSFSSVLPLFGWLAVALIARAMLTFANGRSGAWMAAKVKKQIREQLLEKYARNPVQASLQGQSGRKVSVLMDAVDEVDSYFSKYIPQLILTAIIPLMIIITAFWFDWISGTVLLISAPFIPLFFIIIGIKTQKKSEEQLEQLSAFSGTFLDTLQGLTTLKLFGQAKKQRDTIEDSSLKFRDATLEVLKIAFISSLALEYISMLGVGLIALELGLRLIYFESVTFFTAFFVLVLAPEFYVAIRELGNAFHTGRGSIGAVKLIEEELTKDEDRVVWGKEKLEAGKPPHMTLNQTAFQYGEDGFMIGPLDAEFKPYENIALIGKSGSGKSTALNLLSGLIAPSSGQIMLNRKALSEYEEKSWFDQLSYISQQPFIFSGTLADNIAIGSKQQATREEIESAAEKAGLSPLIKDLQKGLDTPVGEGGRGLSGGEKQRLALARAFLKQPSVILFDEPTTGLDLKTEQILTASMEELSKRATVITVAHRLYTIRQADQILMLEDGKLKTRGDHTGLLKEPAYQQMVQGGAGHE</sequence>
<evidence type="ECO:0000256" key="3">
    <source>
        <dbReference type="ARBA" id="ARBA00022475"/>
    </source>
</evidence>
<dbReference type="Proteomes" id="UP000031950">
    <property type="component" value="Unassembled WGS sequence"/>
</dbReference>
<keyword evidence="8 9" id="KW-0472">Membrane</keyword>
<evidence type="ECO:0000256" key="7">
    <source>
        <dbReference type="ARBA" id="ARBA00022989"/>
    </source>
</evidence>
<dbReference type="InterPro" id="IPR027417">
    <property type="entry name" value="P-loop_NTPase"/>
</dbReference>
<dbReference type="InterPro" id="IPR017871">
    <property type="entry name" value="ABC_transporter-like_CS"/>
</dbReference>
<keyword evidence="4 9" id="KW-0812">Transmembrane</keyword>
<dbReference type="STRING" id="135826.KP77_07900"/>
<dbReference type="PANTHER" id="PTHR24221">
    <property type="entry name" value="ATP-BINDING CASSETTE SUB-FAMILY B"/>
    <property type="match status" value="1"/>
</dbReference>
<dbReference type="FunFam" id="3.40.50.300:FF:000854">
    <property type="entry name" value="Multidrug ABC transporter ATP-binding protein"/>
    <property type="match status" value="1"/>
</dbReference>
<dbReference type="PROSITE" id="PS50893">
    <property type="entry name" value="ABC_TRANSPORTER_2"/>
    <property type="match status" value="1"/>
</dbReference>
<dbReference type="PATRIC" id="fig|135826.4.peg.784"/>
<dbReference type="PROSITE" id="PS50929">
    <property type="entry name" value="ABC_TM1F"/>
    <property type="match status" value="1"/>
</dbReference>
<evidence type="ECO:0000256" key="8">
    <source>
        <dbReference type="ARBA" id="ARBA00023136"/>
    </source>
</evidence>
<dbReference type="GO" id="GO:0016887">
    <property type="term" value="F:ATP hydrolysis activity"/>
    <property type="evidence" value="ECO:0007669"/>
    <property type="project" value="InterPro"/>
</dbReference>
<name>A0A0C2W5G8_9BACL</name>
<dbReference type="PROSITE" id="PS00211">
    <property type="entry name" value="ABC_TRANSPORTER_1"/>
    <property type="match status" value="1"/>
</dbReference>
<dbReference type="Pfam" id="PF00664">
    <property type="entry name" value="ABC_membrane"/>
    <property type="match status" value="1"/>
</dbReference>
<dbReference type="InterPro" id="IPR039421">
    <property type="entry name" value="Type_1_exporter"/>
</dbReference>
<keyword evidence="5" id="KW-0547">Nucleotide-binding</keyword>
<dbReference type="SMART" id="SM00382">
    <property type="entry name" value="AAA"/>
    <property type="match status" value="1"/>
</dbReference>
<dbReference type="SUPFAM" id="SSF90123">
    <property type="entry name" value="ABC transporter transmembrane region"/>
    <property type="match status" value="1"/>
</dbReference>
<dbReference type="InterPro" id="IPR014216">
    <property type="entry name" value="ABC_transptr_CydD"/>
</dbReference>
<dbReference type="Gene3D" id="1.20.1560.10">
    <property type="entry name" value="ABC transporter type 1, transmembrane domain"/>
    <property type="match status" value="1"/>
</dbReference>
<dbReference type="Gene3D" id="3.40.50.300">
    <property type="entry name" value="P-loop containing nucleotide triphosphate hydrolases"/>
    <property type="match status" value="1"/>
</dbReference>
<feature type="transmembrane region" description="Helical" evidence="9">
    <location>
        <begin position="16"/>
        <end position="37"/>
    </location>
</feature>
<evidence type="ECO:0000256" key="5">
    <source>
        <dbReference type="ARBA" id="ARBA00022741"/>
    </source>
</evidence>
<dbReference type="OrthoDB" id="9806127at2"/>
<evidence type="ECO:0000256" key="2">
    <source>
        <dbReference type="ARBA" id="ARBA00022448"/>
    </source>
</evidence>
<feature type="transmembrane region" description="Helical" evidence="9">
    <location>
        <begin position="233"/>
        <end position="257"/>
    </location>
</feature>
<evidence type="ECO:0000256" key="6">
    <source>
        <dbReference type="ARBA" id="ARBA00022840"/>
    </source>
</evidence>
<dbReference type="GO" id="GO:0005524">
    <property type="term" value="F:ATP binding"/>
    <property type="evidence" value="ECO:0007669"/>
    <property type="project" value="UniProtKB-KW"/>
</dbReference>
<feature type="domain" description="ABC transporter" evidence="10">
    <location>
        <begin position="334"/>
        <end position="569"/>
    </location>
</feature>
<dbReference type="SUPFAM" id="SSF52540">
    <property type="entry name" value="P-loop containing nucleoside triphosphate hydrolases"/>
    <property type="match status" value="1"/>
</dbReference>
<dbReference type="CDD" id="cd18584">
    <property type="entry name" value="ABC_6TM_AarD_CydD"/>
    <property type="match status" value="1"/>
</dbReference>
<evidence type="ECO:0000256" key="1">
    <source>
        <dbReference type="ARBA" id="ARBA00004651"/>
    </source>
</evidence>
<keyword evidence="7 9" id="KW-1133">Transmembrane helix</keyword>
<evidence type="ECO:0000313" key="13">
    <source>
        <dbReference type="Proteomes" id="UP000031950"/>
    </source>
</evidence>
<dbReference type="GO" id="GO:0140359">
    <property type="term" value="F:ABC-type transporter activity"/>
    <property type="evidence" value="ECO:0007669"/>
    <property type="project" value="InterPro"/>
</dbReference>
<dbReference type="EMBL" id="JXRQ01000015">
    <property type="protein sequence ID" value="KIL51278.1"/>
    <property type="molecule type" value="Genomic_DNA"/>
</dbReference>
<keyword evidence="13" id="KW-1185">Reference proteome</keyword>
<dbReference type="InterPro" id="IPR003439">
    <property type="entry name" value="ABC_transporter-like_ATP-bd"/>
</dbReference>
<dbReference type="GO" id="GO:0042883">
    <property type="term" value="P:cysteine transport"/>
    <property type="evidence" value="ECO:0007669"/>
    <property type="project" value="InterPro"/>
</dbReference>
<feature type="transmembrane region" description="Helical" evidence="9">
    <location>
        <begin position="263"/>
        <end position="281"/>
    </location>
</feature>
<comment type="subcellular location">
    <subcellularLocation>
        <location evidence="1">Cell membrane</location>
        <topology evidence="1">Multi-pass membrane protein</topology>
    </subcellularLocation>
</comment>
<feature type="transmembrane region" description="Helical" evidence="9">
    <location>
        <begin position="158"/>
        <end position="176"/>
    </location>
</feature>
<proteinExistence type="predicted"/>
<evidence type="ECO:0000259" key="10">
    <source>
        <dbReference type="PROSITE" id="PS50893"/>
    </source>
</evidence>
<dbReference type="RefSeq" id="WP_041121446.1">
    <property type="nucleotide sequence ID" value="NZ_JXRQ01000015.1"/>
</dbReference>